<reference evidence="2 3" key="1">
    <citation type="submission" date="2018-03" db="EMBL/GenBank/DDBJ databases">
        <title>Chitinolytic properties of Streptosporangium nondiastaticum TBG75A20.</title>
        <authorList>
            <person name="Gayathri V."/>
            <person name="Shiburaj S."/>
        </authorList>
    </citation>
    <scope>NUCLEOTIDE SEQUENCE [LARGE SCALE GENOMIC DNA]</scope>
    <source>
        <strain evidence="2 3">TBG75A20</strain>
    </source>
</reference>
<gene>
    <name evidence="2" type="ORF">B7P34_17630</name>
</gene>
<feature type="signal peptide" evidence="1">
    <location>
        <begin position="1"/>
        <end position="25"/>
    </location>
</feature>
<dbReference type="EMBL" id="PXWG01000043">
    <property type="protein sequence ID" value="PSJ27407.1"/>
    <property type="molecule type" value="Genomic_DNA"/>
</dbReference>
<sequence>MMKRIVSAAVLSGAALAMTATAASAAPMPQPPVANAGQVVAPPDGMDAHPPTSIYPDATNQLGKLNQLGKVGQATQALDPVLGILSPVTGLLPM</sequence>
<comment type="caution">
    <text evidence="2">The sequence shown here is derived from an EMBL/GenBank/DDBJ whole genome shotgun (WGS) entry which is preliminary data.</text>
</comment>
<dbReference type="AlphaFoldDB" id="A0A9X7JPD0"/>
<organism evidence="2 3">
    <name type="scientific">Streptosporangium nondiastaticum</name>
    <dbReference type="NCBI Taxonomy" id="35764"/>
    <lineage>
        <taxon>Bacteria</taxon>
        <taxon>Bacillati</taxon>
        <taxon>Actinomycetota</taxon>
        <taxon>Actinomycetes</taxon>
        <taxon>Streptosporangiales</taxon>
        <taxon>Streptosporangiaceae</taxon>
        <taxon>Streptosporangium</taxon>
    </lineage>
</organism>
<dbReference type="Proteomes" id="UP000242427">
    <property type="component" value="Unassembled WGS sequence"/>
</dbReference>
<evidence type="ECO:0000256" key="1">
    <source>
        <dbReference type="SAM" id="SignalP"/>
    </source>
</evidence>
<protein>
    <recommendedName>
        <fullName evidence="4">Secreted protein</fullName>
    </recommendedName>
</protein>
<keyword evidence="1" id="KW-0732">Signal</keyword>
<keyword evidence="3" id="KW-1185">Reference proteome</keyword>
<evidence type="ECO:0008006" key="4">
    <source>
        <dbReference type="Google" id="ProtNLM"/>
    </source>
</evidence>
<name>A0A9X7JPD0_9ACTN</name>
<evidence type="ECO:0000313" key="3">
    <source>
        <dbReference type="Proteomes" id="UP000242427"/>
    </source>
</evidence>
<evidence type="ECO:0000313" key="2">
    <source>
        <dbReference type="EMBL" id="PSJ27407.1"/>
    </source>
</evidence>
<feature type="chain" id="PRO_5040786988" description="Secreted protein" evidence="1">
    <location>
        <begin position="26"/>
        <end position="94"/>
    </location>
</feature>
<proteinExistence type="predicted"/>
<accession>A0A9X7JPD0</accession>